<dbReference type="GO" id="GO:0009579">
    <property type="term" value="C:thylakoid"/>
    <property type="evidence" value="ECO:0000318"/>
    <property type="project" value="GO_Central"/>
</dbReference>
<evidence type="ECO:0000313" key="3">
    <source>
        <dbReference type="Proteomes" id="UP000011115"/>
    </source>
</evidence>
<dbReference type="EnsemblPlants" id="PGSC0003DMT400087292">
    <property type="protein sequence ID" value="PGSC0003DMT400087292"/>
    <property type="gene ID" value="PGSC0003DMG400036863"/>
</dbReference>
<reference evidence="2" key="2">
    <citation type="submission" date="2015-06" db="UniProtKB">
        <authorList>
            <consortium name="EnsemblPlants"/>
        </authorList>
    </citation>
    <scope>IDENTIFICATION</scope>
    <source>
        <strain evidence="2">DM1-3 516 R44</strain>
    </source>
</reference>
<keyword evidence="3" id="KW-1185">Reference proteome</keyword>
<sequence length="297" mass="32214">MALGMSTKINDHCQHLIRTKQLDAMKQWLVPLISDNDAMKWLAEGIPIEKKDLNVATRYWFRFISCSIMPSQNESIIRLAKAACLGCIIEKTRINLGKIIASEINMCAKQSQTSLPFSVLITALCRNARVPLDAEKDTEVATTRATPTEALLLTLALRPSGISITTATSIDTPGSSAAISRPSLTHASVLRMGQVALSGDHWVACLEAVVPGLIQTALTDVVTPLNTTIEALAARIVVCEHKHGSTSEINFLKDATVELQEDVNHLKAIDVSMAFGTVEIPAMPERPQTTTGYGDRV</sequence>
<feature type="domain" description="Putative plant transposon protein" evidence="1">
    <location>
        <begin position="7"/>
        <end position="131"/>
    </location>
</feature>
<proteinExistence type="predicted"/>
<protein>
    <recommendedName>
        <fullName evidence="1">Putative plant transposon protein domain-containing protein</fullName>
    </recommendedName>
</protein>
<organism evidence="2 3">
    <name type="scientific">Solanum tuberosum</name>
    <name type="common">Potato</name>
    <dbReference type="NCBI Taxonomy" id="4113"/>
    <lineage>
        <taxon>Eukaryota</taxon>
        <taxon>Viridiplantae</taxon>
        <taxon>Streptophyta</taxon>
        <taxon>Embryophyta</taxon>
        <taxon>Tracheophyta</taxon>
        <taxon>Spermatophyta</taxon>
        <taxon>Magnoliopsida</taxon>
        <taxon>eudicotyledons</taxon>
        <taxon>Gunneridae</taxon>
        <taxon>Pentapetalae</taxon>
        <taxon>asterids</taxon>
        <taxon>lamiids</taxon>
        <taxon>Solanales</taxon>
        <taxon>Solanaceae</taxon>
        <taxon>Solanoideae</taxon>
        <taxon>Solaneae</taxon>
        <taxon>Solanum</taxon>
    </lineage>
</organism>
<dbReference type="GO" id="GO:0009523">
    <property type="term" value="C:photosystem II"/>
    <property type="evidence" value="ECO:0000318"/>
    <property type="project" value="GO_Central"/>
</dbReference>
<dbReference type="InParanoid" id="M1DDJ1"/>
<reference evidence="3" key="1">
    <citation type="journal article" date="2011" name="Nature">
        <title>Genome sequence and analysis of the tuber crop potato.</title>
        <authorList>
            <consortium name="The Potato Genome Sequencing Consortium"/>
        </authorList>
    </citation>
    <scope>NUCLEOTIDE SEQUENCE [LARGE SCALE GENOMIC DNA]</scope>
    <source>
        <strain evidence="3">cv. DM1-3 516 R44</strain>
    </source>
</reference>
<dbReference type="PANTHER" id="PTHR33180:SF31">
    <property type="entry name" value="POLYPROTEIN PROTEIN"/>
    <property type="match status" value="1"/>
</dbReference>
<dbReference type="AlphaFoldDB" id="M1DDJ1"/>
<accession>M1DDJ1</accession>
<dbReference type="Gramene" id="PGSC0003DMT400087292">
    <property type="protein sequence ID" value="PGSC0003DMT400087292"/>
    <property type="gene ID" value="PGSC0003DMG400036863"/>
</dbReference>
<dbReference type="HOGENOM" id="CLU_029307_12_0_1"/>
<dbReference type="Proteomes" id="UP000011115">
    <property type="component" value="Unassembled WGS sequence"/>
</dbReference>
<evidence type="ECO:0000259" key="1">
    <source>
        <dbReference type="Pfam" id="PF20167"/>
    </source>
</evidence>
<dbReference type="InterPro" id="IPR046796">
    <property type="entry name" value="Transposase_32_dom"/>
</dbReference>
<name>M1DDJ1_SOLTU</name>
<dbReference type="PANTHER" id="PTHR33180">
    <property type="entry name" value="PHOTOSYSTEM II CP43 REACTION CENTER PROTEIN"/>
    <property type="match status" value="1"/>
</dbReference>
<dbReference type="Pfam" id="PF20167">
    <property type="entry name" value="Transposase_32"/>
    <property type="match status" value="1"/>
</dbReference>
<dbReference type="PaxDb" id="4113-PGSC0003DMT400087292"/>
<evidence type="ECO:0000313" key="2">
    <source>
        <dbReference type="EnsemblPlants" id="PGSC0003DMT400087292"/>
    </source>
</evidence>